<evidence type="ECO:0000259" key="16">
    <source>
        <dbReference type="PROSITE" id="PS50011"/>
    </source>
</evidence>
<evidence type="ECO:0000313" key="18">
    <source>
        <dbReference type="EMBL" id="ASK63544.1"/>
    </source>
</evidence>
<dbReference type="Proteomes" id="UP000198312">
    <property type="component" value="Chromosome"/>
</dbReference>
<dbReference type="PROSITE" id="PS00108">
    <property type="entry name" value="PROTEIN_KINASE_ST"/>
    <property type="match status" value="1"/>
</dbReference>
<name>A0A220U5F9_9BACI</name>
<feature type="domain" description="PASTA" evidence="17">
    <location>
        <begin position="516"/>
        <end position="582"/>
    </location>
</feature>
<reference evidence="18 19" key="1">
    <citation type="submission" date="2017-07" db="EMBL/GenBank/DDBJ databases">
        <title>Virgibacillus sp. LM2416.</title>
        <authorList>
            <person name="Tak E.J."/>
            <person name="Bae J.-W."/>
        </authorList>
    </citation>
    <scope>NUCLEOTIDE SEQUENCE [LARGE SCALE GENOMIC DNA]</scope>
    <source>
        <strain evidence="18 19">LM2416</strain>
    </source>
</reference>
<evidence type="ECO:0000256" key="9">
    <source>
        <dbReference type="ARBA" id="ARBA00047899"/>
    </source>
</evidence>
<evidence type="ECO:0000256" key="12">
    <source>
        <dbReference type="ARBA" id="ARBA00070041"/>
    </source>
</evidence>
<dbReference type="GO" id="GO:0009847">
    <property type="term" value="P:spore germination"/>
    <property type="evidence" value="ECO:0007669"/>
    <property type="project" value="UniProtKB-ARBA"/>
</dbReference>
<dbReference type="FunFam" id="1.10.510.10:FF:000021">
    <property type="entry name" value="Serine/threonine protein kinase"/>
    <property type="match status" value="1"/>
</dbReference>
<evidence type="ECO:0000256" key="8">
    <source>
        <dbReference type="ARBA" id="ARBA00022968"/>
    </source>
</evidence>
<dbReference type="Pfam" id="PF00069">
    <property type="entry name" value="Pkinase"/>
    <property type="match status" value="1"/>
</dbReference>
<comment type="catalytic activity">
    <reaction evidence="10">
        <text>L-seryl-[protein] + ATP = O-phospho-L-seryl-[protein] + ADP + H(+)</text>
        <dbReference type="Rhea" id="RHEA:17989"/>
        <dbReference type="Rhea" id="RHEA-COMP:9863"/>
        <dbReference type="Rhea" id="RHEA-COMP:11604"/>
        <dbReference type="ChEBI" id="CHEBI:15378"/>
        <dbReference type="ChEBI" id="CHEBI:29999"/>
        <dbReference type="ChEBI" id="CHEBI:30616"/>
        <dbReference type="ChEBI" id="CHEBI:83421"/>
        <dbReference type="ChEBI" id="CHEBI:456216"/>
        <dbReference type="EC" id="2.7.11.1"/>
    </reaction>
</comment>
<feature type="region of interest" description="Disordered" evidence="14">
    <location>
        <begin position="315"/>
        <end position="348"/>
    </location>
</feature>
<dbReference type="FunFam" id="3.30.200.20:FF:000035">
    <property type="entry name" value="Serine/threonine protein kinase Stk1"/>
    <property type="match status" value="1"/>
</dbReference>
<dbReference type="SMART" id="SM00740">
    <property type="entry name" value="PASTA"/>
    <property type="match status" value="3"/>
</dbReference>
<evidence type="ECO:0000313" key="19">
    <source>
        <dbReference type="Proteomes" id="UP000198312"/>
    </source>
</evidence>
<comment type="subcellular location">
    <subcellularLocation>
        <location evidence="11">Spore membrane</location>
        <topology evidence="11">Single-pass type II membrane protein</topology>
    </subcellularLocation>
</comment>
<evidence type="ECO:0000256" key="13">
    <source>
        <dbReference type="PROSITE-ProRule" id="PRU10141"/>
    </source>
</evidence>
<dbReference type="GO" id="GO:0007165">
    <property type="term" value="P:signal transduction"/>
    <property type="evidence" value="ECO:0007669"/>
    <property type="project" value="UniProtKB-ARBA"/>
</dbReference>
<evidence type="ECO:0000256" key="6">
    <source>
        <dbReference type="ARBA" id="ARBA00022777"/>
    </source>
</evidence>
<keyword evidence="7 13" id="KW-0067">ATP-binding</keyword>
<dbReference type="Pfam" id="PF03793">
    <property type="entry name" value="PASTA"/>
    <property type="match status" value="3"/>
</dbReference>
<proteinExistence type="predicted"/>
<evidence type="ECO:0000256" key="14">
    <source>
        <dbReference type="SAM" id="MobiDB-lite"/>
    </source>
</evidence>
<keyword evidence="15" id="KW-1133">Transmembrane helix</keyword>
<comment type="catalytic activity">
    <reaction evidence="9">
        <text>L-threonyl-[protein] + ATP = O-phospho-L-threonyl-[protein] + ADP + H(+)</text>
        <dbReference type="Rhea" id="RHEA:46608"/>
        <dbReference type="Rhea" id="RHEA-COMP:11060"/>
        <dbReference type="Rhea" id="RHEA-COMP:11605"/>
        <dbReference type="ChEBI" id="CHEBI:15378"/>
        <dbReference type="ChEBI" id="CHEBI:30013"/>
        <dbReference type="ChEBI" id="CHEBI:30616"/>
        <dbReference type="ChEBI" id="CHEBI:61977"/>
        <dbReference type="ChEBI" id="CHEBI:456216"/>
        <dbReference type="EC" id="2.7.11.1"/>
    </reaction>
</comment>
<dbReference type="CDD" id="cd06577">
    <property type="entry name" value="PASTA_pknB"/>
    <property type="match status" value="3"/>
</dbReference>
<feature type="compositionally biased region" description="Basic and acidic residues" evidence="14">
    <location>
        <begin position="608"/>
        <end position="619"/>
    </location>
</feature>
<evidence type="ECO:0000256" key="15">
    <source>
        <dbReference type="SAM" id="Phobius"/>
    </source>
</evidence>
<organism evidence="18 19">
    <name type="scientific">Virgibacillus phasianinus</name>
    <dbReference type="NCBI Taxonomy" id="2017483"/>
    <lineage>
        <taxon>Bacteria</taxon>
        <taxon>Bacillati</taxon>
        <taxon>Bacillota</taxon>
        <taxon>Bacilli</taxon>
        <taxon>Bacillales</taxon>
        <taxon>Bacillaceae</taxon>
        <taxon>Virgibacillus</taxon>
    </lineage>
</organism>
<evidence type="ECO:0000256" key="2">
    <source>
        <dbReference type="ARBA" id="ARBA00022527"/>
    </source>
</evidence>
<protein>
    <recommendedName>
        <fullName evidence="12">Serine/threonine-protein kinase PrkC</fullName>
        <ecNumber evidence="1">2.7.11.1</ecNumber>
    </recommendedName>
</protein>
<dbReference type="NCBIfam" id="NF033483">
    <property type="entry name" value="PknB_PASTA_kin"/>
    <property type="match status" value="1"/>
</dbReference>
<evidence type="ECO:0000256" key="4">
    <source>
        <dbReference type="ARBA" id="ARBA00022679"/>
    </source>
</evidence>
<dbReference type="PROSITE" id="PS50011">
    <property type="entry name" value="PROTEIN_KINASE_DOM"/>
    <property type="match status" value="1"/>
</dbReference>
<dbReference type="Gene3D" id="2.60.40.2560">
    <property type="match status" value="1"/>
</dbReference>
<dbReference type="Pfam" id="PF21160">
    <property type="entry name" value="PrkC-like_PASTA-like"/>
    <property type="match status" value="1"/>
</dbReference>
<dbReference type="InterPro" id="IPR008271">
    <property type="entry name" value="Ser/Thr_kinase_AS"/>
</dbReference>
<dbReference type="GO" id="GO:0004674">
    <property type="term" value="F:protein serine/threonine kinase activity"/>
    <property type="evidence" value="ECO:0007669"/>
    <property type="project" value="UniProtKB-KW"/>
</dbReference>
<keyword evidence="15" id="KW-0472">Membrane</keyword>
<dbReference type="PANTHER" id="PTHR43289">
    <property type="entry name" value="MITOGEN-ACTIVATED PROTEIN KINASE KINASE KINASE 20-RELATED"/>
    <property type="match status" value="1"/>
</dbReference>
<keyword evidence="3" id="KW-0309">Germination</keyword>
<keyword evidence="15" id="KW-0812">Transmembrane</keyword>
<feature type="domain" description="PASTA" evidence="17">
    <location>
        <begin position="448"/>
        <end position="515"/>
    </location>
</feature>
<dbReference type="GO" id="GO:0005524">
    <property type="term" value="F:ATP binding"/>
    <property type="evidence" value="ECO:0007669"/>
    <property type="project" value="UniProtKB-UniRule"/>
</dbReference>
<keyword evidence="19" id="KW-1185">Reference proteome</keyword>
<evidence type="ECO:0000256" key="10">
    <source>
        <dbReference type="ARBA" id="ARBA00048679"/>
    </source>
</evidence>
<dbReference type="SMART" id="SM00220">
    <property type="entry name" value="S_TKc"/>
    <property type="match status" value="1"/>
</dbReference>
<sequence length="698" mass="77642">MLNGRLLNERYKIKNTIGGGGMANVYLARDIILERDVALKVLRLEYANDDEFIARFDREAQSATSLSHPNIVNIFDVGEEDHILYMVMEYVDGMTLKEYIQKYGPINVDEALDIMKQISSAIGHAHANNIVHRDIKPQNILIDSYGQVKVTDFGIAVALSATALTQTNSILGSVHYLSPEQARGGMATKKSDIYSLGIVLFELLTARLPFSGQSPVSIALKHLQTDTPSVRRFNQDVPQSVENIVLKATSKDPFNRYETVYDMEDALSTALDPDKLNEAKFVPPMGVGEETKAIPIITDNQIHDNNQNTIVHQTNGATKSYAGDNNGEPTEKKKPKKKKKKDKKKNKKNGKKKKVLWITIILFILLASGVAALFIVPKLLQPGDVVIPDVKGMEYEKAVDKLQKLNLKTDREKAFSDDVEKGYVISTDPSTDSEVKEESTVTLVVSEGKETVAFDDYVGRDYSQIKKLLEDKGFDVKAYEKTSEATPGEIVSQIQPSPDSEVVPSETTVIFEISSGPELITLNNLQGMTQDEAVGYLEEQGLVANIIEEYSESTTEGEVTRQEPESGAELEEGETVNVYVSKGPEEKPPVSHTVTFTVPYNPDLPPDEGNKGPDDSKKDKKDKKNKQENQDNPVEQNVKIYIKDVDHSISEVYKEETITEDKEYTITLTIAPNQTAEYKVLRDGDIVINKTVPYEEGE</sequence>
<keyword evidence="8" id="KW-0735">Signal-anchor</keyword>
<dbReference type="InterPro" id="IPR011009">
    <property type="entry name" value="Kinase-like_dom_sf"/>
</dbReference>
<evidence type="ECO:0000256" key="3">
    <source>
        <dbReference type="ARBA" id="ARBA00022544"/>
    </source>
</evidence>
<feature type="region of interest" description="Disordered" evidence="14">
    <location>
        <begin position="550"/>
        <end position="637"/>
    </location>
</feature>
<keyword evidence="2 18" id="KW-0723">Serine/threonine-protein kinase</keyword>
<evidence type="ECO:0000256" key="1">
    <source>
        <dbReference type="ARBA" id="ARBA00012513"/>
    </source>
</evidence>
<dbReference type="AlphaFoldDB" id="A0A220U5F9"/>
<dbReference type="EMBL" id="CP022315">
    <property type="protein sequence ID" value="ASK63544.1"/>
    <property type="molecule type" value="Genomic_DNA"/>
</dbReference>
<accession>A0A220U5F9</accession>
<keyword evidence="6 18" id="KW-0418">Kinase</keyword>
<dbReference type="OrthoDB" id="9788659at2"/>
<dbReference type="PROSITE" id="PS51178">
    <property type="entry name" value="PASTA"/>
    <property type="match status" value="3"/>
</dbReference>
<dbReference type="InterPro" id="IPR005543">
    <property type="entry name" value="PASTA_dom"/>
</dbReference>
<gene>
    <name evidence="18" type="ORF">CFK37_15965</name>
</gene>
<keyword evidence="5 13" id="KW-0547">Nucleotide-binding</keyword>
<dbReference type="Gene3D" id="3.30.10.20">
    <property type="match status" value="3"/>
</dbReference>
<dbReference type="PANTHER" id="PTHR43289:SF34">
    <property type="entry name" value="SERINE_THREONINE-PROTEIN KINASE YBDM-RELATED"/>
    <property type="match status" value="1"/>
</dbReference>
<dbReference type="EC" id="2.7.11.1" evidence="1"/>
<dbReference type="SUPFAM" id="SSF56112">
    <property type="entry name" value="Protein kinase-like (PK-like)"/>
    <property type="match status" value="1"/>
</dbReference>
<dbReference type="Gene3D" id="1.10.510.10">
    <property type="entry name" value="Transferase(Phosphotransferase) domain 1"/>
    <property type="match status" value="1"/>
</dbReference>
<feature type="compositionally biased region" description="Basic residues" evidence="14">
    <location>
        <begin position="333"/>
        <end position="348"/>
    </location>
</feature>
<feature type="binding site" evidence="13">
    <location>
        <position position="40"/>
    </location>
    <ligand>
        <name>ATP</name>
        <dbReference type="ChEBI" id="CHEBI:30616"/>
    </ligand>
</feature>
<dbReference type="InterPro" id="IPR017441">
    <property type="entry name" value="Protein_kinase_ATP_BS"/>
</dbReference>
<evidence type="ECO:0000256" key="5">
    <source>
        <dbReference type="ARBA" id="ARBA00022741"/>
    </source>
</evidence>
<dbReference type="Gene3D" id="3.30.200.20">
    <property type="entry name" value="Phosphorylase Kinase, domain 1"/>
    <property type="match status" value="1"/>
</dbReference>
<keyword evidence="4" id="KW-0808">Transferase</keyword>
<dbReference type="CDD" id="cd14014">
    <property type="entry name" value="STKc_PknB_like"/>
    <property type="match status" value="1"/>
</dbReference>
<dbReference type="PROSITE" id="PS00107">
    <property type="entry name" value="PROTEIN_KINASE_ATP"/>
    <property type="match status" value="1"/>
</dbReference>
<dbReference type="InterPro" id="IPR000719">
    <property type="entry name" value="Prot_kinase_dom"/>
</dbReference>
<feature type="domain" description="PASTA" evidence="17">
    <location>
        <begin position="381"/>
        <end position="447"/>
    </location>
</feature>
<dbReference type="RefSeq" id="WP_089062803.1">
    <property type="nucleotide sequence ID" value="NZ_CP022315.1"/>
</dbReference>
<feature type="domain" description="Protein kinase" evidence="16">
    <location>
        <begin position="11"/>
        <end position="271"/>
    </location>
</feature>
<evidence type="ECO:0000256" key="7">
    <source>
        <dbReference type="ARBA" id="ARBA00022840"/>
    </source>
</evidence>
<dbReference type="KEGG" id="vil:CFK37_15965"/>
<evidence type="ECO:0000259" key="17">
    <source>
        <dbReference type="PROSITE" id="PS51178"/>
    </source>
</evidence>
<dbReference type="GO" id="GO:0071224">
    <property type="term" value="P:cellular response to peptidoglycan"/>
    <property type="evidence" value="ECO:0007669"/>
    <property type="project" value="UniProtKB-ARBA"/>
</dbReference>
<feature type="transmembrane region" description="Helical" evidence="15">
    <location>
        <begin position="355"/>
        <end position="376"/>
    </location>
</feature>
<evidence type="ECO:0000256" key="11">
    <source>
        <dbReference type="ARBA" id="ARBA00060432"/>
    </source>
</evidence>